<dbReference type="Gene3D" id="2.130.10.10">
    <property type="entry name" value="YVTN repeat-like/Quinoprotein amine dehydrogenase"/>
    <property type="match status" value="1"/>
</dbReference>
<dbReference type="GO" id="GO:0045717">
    <property type="term" value="P:negative regulation of fatty acid biosynthetic process"/>
    <property type="evidence" value="ECO:0007669"/>
    <property type="project" value="TreeGrafter"/>
</dbReference>
<sequence>MSSLIRRTENSINLNDVLLQYLISISRKLRAHTSCINALAFSSDTGGRFLASGGDDLQIHLWDFHQEDVTEPCHTFIGPRSNIFSLEFSRSNHYLFAGGTDTMVHQFDVSRLDSGTLTRNDNLPMTMYRENDTIREITCHPFQDEIFLSASDSGRIITHDLRVNSSNNPITRAADIIQLATEVTSTKFHPTIEHLFITADAKGNVCLRDTRMAFGPRKSRTNNGIVRSFCTTLAKRNIRNMSNPESSSVAFDREGKKIAVTFLHYYPTIYSVSDPYPIAICTGRDTAESMLSQRTGYSNSCTIKHGCFGGPESVSDADYYCGGSDNFCAYLWKIPPVEHLIEQRGEIPAHEWRLEGSNTVGFAEGFESSKYVPAEISTPSSVTNPLINTTLIHPYFPMILTAGIERTITLHSPFPSCPFSRQLSLTSQEVRQLPGSTTTEESQVVDSLLLGLDPADRDNPDEAEIDTIRLFDRILRMEGEADPFDVRDWVQAPDNLDQENT</sequence>
<dbReference type="InterPro" id="IPR036322">
    <property type="entry name" value="WD40_repeat_dom_sf"/>
</dbReference>
<evidence type="ECO:0000256" key="1">
    <source>
        <dbReference type="ARBA" id="ARBA00022574"/>
    </source>
</evidence>
<protein>
    <submittedName>
        <fullName evidence="4">WD40 repeat-like protein</fullName>
    </submittedName>
</protein>
<reference evidence="4" key="1">
    <citation type="journal article" date="2019" name="Environ. Microbiol.">
        <title>Fungal ecological strategies reflected in gene transcription - a case study of two litter decomposers.</title>
        <authorList>
            <person name="Barbi F."/>
            <person name="Kohler A."/>
            <person name="Barry K."/>
            <person name="Baskaran P."/>
            <person name="Daum C."/>
            <person name="Fauchery L."/>
            <person name="Ihrmark K."/>
            <person name="Kuo A."/>
            <person name="LaButti K."/>
            <person name="Lipzen A."/>
            <person name="Morin E."/>
            <person name="Grigoriev I.V."/>
            <person name="Henrissat B."/>
            <person name="Lindahl B."/>
            <person name="Martin F."/>
        </authorList>
    </citation>
    <scope>NUCLEOTIDE SEQUENCE</scope>
    <source>
        <strain evidence="4">JB14</strain>
    </source>
</reference>
<dbReference type="GO" id="GO:0080008">
    <property type="term" value="C:Cul4-RING E3 ubiquitin ligase complex"/>
    <property type="evidence" value="ECO:0007669"/>
    <property type="project" value="TreeGrafter"/>
</dbReference>
<dbReference type="PANTHER" id="PTHR15574:SF40">
    <property type="entry name" value="WD AND TETRATRICOPEPTIDE REPEATS PROTEIN 1"/>
    <property type="match status" value="1"/>
</dbReference>
<dbReference type="SUPFAM" id="SSF50978">
    <property type="entry name" value="WD40 repeat-like"/>
    <property type="match status" value="1"/>
</dbReference>
<dbReference type="PROSITE" id="PS50082">
    <property type="entry name" value="WD_REPEATS_2"/>
    <property type="match status" value="1"/>
</dbReference>
<proteinExistence type="predicted"/>
<evidence type="ECO:0000313" key="5">
    <source>
        <dbReference type="Proteomes" id="UP000799118"/>
    </source>
</evidence>
<dbReference type="InterPro" id="IPR045151">
    <property type="entry name" value="DCAF8"/>
</dbReference>
<evidence type="ECO:0000256" key="2">
    <source>
        <dbReference type="ARBA" id="ARBA00022737"/>
    </source>
</evidence>
<gene>
    <name evidence="4" type="ORF">BT96DRAFT_807183</name>
</gene>
<dbReference type="Proteomes" id="UP000799118">
    <property type="component" value="Unassembled WGS sequence"/>
</dbReference>
<dbReference type="PANTHER" id="PTHR15574">
    <property type="entry name" value="WD REPEAT DOMAIN-CONTAINING FAMILY"/>
    <property type="match status" value="1"/>
</dbReference>
<dbReference type="PROSITE" id="PS50294">
    <property type="entry name" value="WD_REPEATS_REGION"/>
    <property type="match status" value="1"/>
</dbReference>
<accession>A0A6A4IGK9</accession>
<keyword evidence="2" id="KW-0677">Repeat</keyword>
<keyword evidence="1 3" id="KW-0853">WD repeat</keyword>
<dbReference type="Pfam" id="PF00400">
    <property type="entry name" value="WD40"/>
    <property type="match status" value="2"/>
</dbReference>
<dbReference type="OrthoDB" id="4869960at2759"/>
<name>A0A6A4IGK9_9AGAR</name>
<organism evidence="4 5">
    <name type="scientific">Gymnopus androsaceus JB14</name>
    <dbReference type="NCBI Taxonomy" id="1447944"/>
    <lineage>
        <taxon>Eukaryota</taxon>
        <taxon>Fungi</taxon>
        <taxon>Dikarya</taxon>
        <taxon>Basidiomycota</taxon>
        <taxon>Agaricomycotina</taxon>
        <taxon>Agaricomycetes</taxon>
        <taxon>Agaricomycetidae</taxon>
        <taxon>Agaricales</taxon>
        <taxon>Marasmiineae</taxon>
        <taxon>Omphalotaceae</taxon>
        <taxon>Gymnopus</taxon>
    </lineage>
</organism>
<evidence type="ECO:0000256" key="3">
    <source>
        <dbReference type="PROSITE-ProRule" id="PRU00221"/>
    </source>
</evidence>
<dbReference type="InterPro" id="IPR001680">
    <property type="entry name" value="WD40_rpt"/>
</dbReference>
<dbReference type="InterPro" id="IPR015943">
    <property type="entry name" value="WD40/YVTN_repeat-like_dom_sf"/>
</dbReference>
<dbReference type="AlphaFoldDB" id="A0A6A4IGK9"/>
<dbReference type="EMBL" id="ML769389">
    <property type="protein sequence ID" value="KAE9408863.1"/>
    <property type="molecule type" value="Genomic_DNA"/>
</dbReference>
<keyword evidence="5" id="KW-1185">Reference proteome</keyword>
<dbReference type="GO" id="GO:0005737">
    <property type="term" value="C:cytoplasm"/>
    <property type="evidence" value="ECO:0007669"/>
    <property type="project" value="TreeGrafter"/>
</dbReference>
<evidence type="ECO:0000313" key="4">
    <source>
        <dbReference type="EMBL" id="KAE9408863.1"/>
    </source>
</evidence>
<dbReference type="SMART" id="SM00320">
    <property type="entry name" value="WD40"/>
    <property type="match status" value="4"/>
</dbReference>
<feature type="repeat" description="WD" evidence="3">
    <location>
        <begin position="29"/>
        <end position="72"/>
    </location>
</feature>